<comment type="caution">
    <text evidence="5">The sequence shown here is derived from an EMBL/GenBank/DDBJ whole genome shotgun (WGS) entry which is preliminary data.</text>
</comment>
<reference evidence="5" key="1">
    <citation type="submission" date="2023-06" db="EMBL/GenBank/DDBJ databases">
        <title>Genome-scale phylogeny and comparative genomics of the fungal order Sordariales.</title>
        <authorList>
            <consortium name="Lawrence Berkeley National Laboratory"/>
            <person name="Hensen N."/>
            <person name="Bonometti L."/>
            <person name="Westerberg I."/>
            <person name="Brannstrom I.O."/>
            <person name="Guillou S."/>
            <person name="Cros-Aarteil S."/>
            <person name="Calhoun S."/>
            <person name="Haridas S."/>
            <person name="Kuo A."/>
            <person name="Mondo S."/>
            <person name="Pangilinan J."/>
            <person name="Riley R."/>
            <person name="LaButti K."/>
            <person name="Andreopoulos B."/>
            <person name="Lipzen A."/>
            <person name="Chen C."/>
            <person name="Yanf M."/>
            <person name="Daum C."/>
            <person name="Ng V."/>
            <person name="Clum A."/>
            <person name="Steindorff A."/>
            <person name="Ohm R."/>
            <person name="Martin F."/>
            <person name="Silar P."/>
            <person name="Natvig D."/>
            <person name="Lalanne C."/>
            <person name="Gautier V."/>
            <person name="Ament-velasquez S.L."/>
            <person name="Kruys A."/>
            <person name="Hutchinson M.I."/>
            <person name="Powell A.J."/>
            <person name="Barry K."/>
            <person name="Miller A.N."/>
            <person name="Grigoriev I.V."/>
            <person name="Debuchy R."/>
            <person name="Gladieux P."/>
            <person name="Thoren M.H."/>
            <person name="Johannesson H."/>
        </authorList>
    </citation>
    <scope>NUCLEOTIDE SEQUENCE</scope>
    <source>
        <strain evidence="5">SMH2392-1A</strain>
    </source>
</reference>
<dbReference type="PROSITE" id="PS00141">
    <property type="entry name" value="ASP_PROTEASE"/>
    <property type="match status" value="1"/>
</dbReference>
<evidence type="ECO:0000256" key="1">
    <source>
        <dbReference type="ARBA" id="ARBA00007447"/>
    </source>
</evidence>
<dbReference type="SUPFAM" id="SSF50630">
    <property type="entry name" value="Acid proteases"/>
    <property type="match status" value="1"/>
</dbReference>
<dbReference type="GeneID" id="85325954"/>
<dbReference type="InterPro" id="IPR021109">
    <property type="entry name" value="Peptidase_aspartic_dom_sf"/>
</dbReference>
<dbReference type="PANTHER" id="PTHR47966:SF65">
    <property type="entry name" value="ASPARTIC-TYPE ENDOPEPTIDASE"/>
    <property type="match status" value="1"/>
</dbReference>
<gene>
    <name evidence="5" type="ORF">B0T26DRAFT_724338</name>
</gene>
<keyword evidence="6" id="KW-1185">Reference proteome</keyword>
<dbReference type="InterPro" id="IPR001969">
    <property type="entry name" value="Aspartic_peptidase_AS"/>
</dbReference>
<keyword evidence="3" id="KW-0378">Hydrolase</keyword>
<dbReference type="PROSITE" id="PS51767">
    <property type="entry name" value="PEPTIDASE_A1"/>
    <property type="match status" value="1"/>
</dbReference>
<dbReference type="PRINTS" id="PR00792">
    <property type="entry name" value="PEPSIN"/>
</dbReference>
<feature type="domain" description="Peptidase A1" evidence="4">
    <location>
        <begin position="1"/>
        <end position="202"/>
    </location>
</feature>
<dbReference type="Pfam" id="PF00026">
    <property type="entry name" value="Asp"/>
    <property type="match status" value="1"/>
</dbReference>
<name>A0AA40A6N3_9PEZI</name>
<evidence type="ECO:0000313" key="6">
    <source>
        <dbReference type="Proteomes" id="UP001172101"/>
    </source>
</evidence>
<evidence type="ECO:0000259" key="4">
    <source>
        <dbReference type="PROSITE" id="PS51767"/>
    </source>
</evidence>
<evidence type="ECO:0000313" key="5">
    <source>
        <dbReference type="EMBL" id="KAK0710205.1"/>
    </source>
</evidence>
<dbReference type="GO" id="GO:0004190">
    <property type="term" value="F:aspartic-type endopeptidase activity"/>
    <property type="evidence" value="ECO:0007669"/>
    <property type="project" value="UniProtKB-KW"/>
</dbReference>
<dbReference type="Proteomes" id="UP001172101">
    <property type="component" value="Unassembled WGS sequence"/>
</dbReference>
<evidence type="ECO:0000256" key="3">
    <source>
        <dbReference type="RuleBase" id="RU000454"/>
    </source>
</evidence>
<dbReference type="EMBL" id="JAUIRO010000006">
    <property type="protein sequence ID" value="KAK0710205.1"/>
    <property type="molecule type" value="Genomic_DNA"/>
</dbReference>
<accession>A0AA40A6N3</accession>
<keyword evidence="3" id="KW-0645">Protease</keyword>
<keyword evidence="2 3" id="KW-0064">Aspartyl protease</keyword>
<dbReference type="AlphaFoldDB" id="A0AA40A6N3"/>
<dbReference type="InterPro" id="IPR001461">
    <property type="entry name" value="Aspartic_peptidase_A1"/>
</dbReference>
<dbReference type="PANTHER" id="PTHR47966">
    <property type="entry name" value="BETA-SITE APP-CLEAVING ENZYME, ISOFORM A-RELATED"/>
    <property type="match status" value="1"/>
</dbReference>
<protein>
    <submittedName>
        <fullName evidence="5">Aspartic peptidase domain-containing protein</fullName>
    </submittedName>
</protein>
<organism evidence="5 6">
    <name type="scientific">Lasiosphaeria miniovina</name>
    <dbReference type="NCBI Taxonomy" id="1954250"/>
    <lineage>
        <taxon>Eukaryota</taxon>
        <taxon>Fungi</taxon>
        <taxon>Dikarya</taxon>
        <taxon>Ascomycota</taxon>
        <taxon>Pezizomycotina</taxon>
        <taxon>Sordariomycetes</taxon>
        <taxon>Sordariomycetidae</taxon>
        <taxon>Sordariales</taxon>
        <taxon>Lasiosphaeriaceae</taxon>
        <taxon>Lasiosphaeria</taxon>
    </lineage>
</organism>
<dbReference type="Gene3D" id="2.40.70.10">
    <property type="entry name" value="Acid Proteases"/>
    <property type="match status" value="1"/>
</dbReference>
<comment type="similarity">
    <text evidence="1 3">Belongs to the peptidase A1 family.</text>
</comment>
<dbReference type="RefSeq" id="XP_060293509.1">
    <property type="nucleotide sequence ID" value="XM_060442684.1"/>
</dbReference>
<dbReference type="InterPro" id="IPR033121">
    <property type="entry name" value="PEPTIDASE_A1"/>
</dbReference>
<sequence>MTSTLVYSMWLNDLAASTGNILFGGIDTAKFTGPLTRLQLYPTKSPSTINEFAVKLTSVTAYSKSGSDKLGSTSFPASVVLDSGTTLSFLPSDLVSQIYKEAGVAVDSDSGTPVVPYSYARGGGSFAFGFGGANGATINVAMSELVLPVVGNFTQGPNKGQDACEFGIRAVSSSSDALVLGDTFLSSAFVIYDLVNDEVALAQTKFNVTDSNIVAFGSLSATVPSSTPAPSQAQIADGVVTASPTSYAAASAFAVTSAGARGVRGAGGEAAGVMMAVLVAVGARVLSSIIL</sequence>
<dbReference type="GO" id="GO:0006508">
    <property type="term" value="P:proteolysis"/>
    <property type="evidence" value="ECO:0007669"/>
    <property type="project" value="UniProtKB-KW"/>
</dbReference>
<evidence type="ECO:0000256" key="2">
    <source>
        <dbReference type="ARBA" id="ARBA00022750"/>
    </source>
</evidence>
<proteinExistence type="inferred from homology"/>